<evidence type="ECO:0000313" key="3">
    <source>
        <dbReference type="Proteomes" id="UP000827284"/>
    </source>
</evidence>
<feature type="region of interest" description="Disordered" evidence="1">
    <location>
        <begin position="92"/>
        <end position="176"/>
    </location>
</feature>
<dbReference type="Proteomes" id="UP000827284">
    <property type="component" value="Unassembled WGS sequence"/>
</dbReference>
<keyword evidence="3" id="KW-1185">Reference proteome</keyword>
<gene>
    <name evidence="2" type="ORF">EMPS_10366</name>
</gene>
<accession>A0A9P3M194</accession>
<dbReference type="AlphaFoldDB" id="A0A9P3M194"/>
<name>A0A9P3M194_9FUNG</name>
<dbReference type="OrthoDB" id="2423920at2759"/>
<feature type="compositionally biased region" description="Polar residues" evidence="1">
    <location>
        <begin position="132"/>
        <end position="146"/>
    </location>
</feature>
<feature type="compositionally biased region" description="Polar residues" evidence="1">
    <location>
        <begin position="155"/>
        <end position="166"/>
    </location>
</feature>
<comment type="caution">
    <text evidence="2">The sequence shown here is derived from an EMBL/GenBank/DDBJ whole genome shotgun (WGS) entry which is preliminary data.</text>
</comment>
<sequence>MQQQPPRPPLIAEIDQLRRSVDSMNSQTAEILKNMDTLRNIGAAHIAIPSTEQEKLDREWEYFETVCDQVFFILENTKYKLKRKQELLEQQLKPQPVLPPKVESSSTEMPSTPSTAAAGTTAGATLPTTSTISTPANATPASQAMTPVQVPAVHTTASPLSTSTPMSLVGDPSSVDAQMMSPPSLLGISSIGAAPAPIASSGAEVSTASLLSGSTLTANTIDSNSTFMMDESMMSEEDKLGDTMFDLGDIGNLGGNMDDMTNF</sequence>
<evidence type="ECO:0000256" key="1">
    <source>
        <dbReference type="SAM" id="MobiDB-lite"/>
    </source>
</evidence>
<proteinExistence type="predicted"/>
<dbReference type="EMBL" id="BQFW01000014">
    <property type="protein sequence ID" value="GJJ78007.1"/>
    <property type="molecule type" value="Genomic_DNA"/>
</dbReference>
<reference evidence="2" key="2">
    <citation type="journal article" date="2022" name="Microbiol. Resour. Announc.">
        <title>Whole-Genome Sequence of Entomortierella parvispora E1425, a Mucoromycotan Fungus Associated with Burkholderiaceae-Related Endosymbiotic Bacteria.</title>
        <authorList>
            <person name="Herlambang A."/>
            <person name="Guo Y."/>
            <person name="Takashima Y."/>
            <person name="Narisawa K."/>
            <person name="Ohta H."/>
            <person name="Nishizawa T."/>
        </authorList>
    </citation>
    <scope>NUCLEOTIDE SEQUENCE</scope>
    <source>
        <strain evidence="2">E1425</strain>
    </source>
</reference>
<protein>
    <submittedName>
        <fullName evidence="2">Uncharacterized protein</fullName>
    </submittedName>
</protein>
<reference evidence="2" key="1">
    <citation type="submission" date="2021-11" db="EMBL/GenBank/DDBJ databases">
        <authorList>
            <person name="Herlambang A."/>
            <person name="Guo Y."/>
            <person name="Takashima Y."/>
            <person name="Nishizawa T."/>
        </authorList>
    </citation>
    <scope>NUCLEOTIDE SEQUENCE</scope>
    <source>
        <strain evidence="2">E1425</strain>
    </source>
</reference>
<feature type="compositionally biased region" description="Low complexity" evidence="1">
    <location>
        <begin position="92"/>
        <end position="131"/>
    </location>
</feature>
<organism evidence="2 3">
    <name type="scientific">Entomortierella parvispora</name>
    <dbReference type="NCBI Taxonomy" id="205924"/>
    <lineage>
        <taxon>Eukaryota</taxon>
        <taxon>Fungi</taxon>
        <taxon>Fungi incertae sedis</taxon>
        <taxon>Mucoromycota</taxon>
        <taxon>Mortierellomycotina</taxon>
        <taxon>Mortierellomycetes</taxon>
        <taxon>Mortierellales</taxon>
        <taxon>Mortierellaceae</taxon>
        <taxon>Entomortierella</taxon>
    </lineage>
</organism>
<evidence type="ECO:0000313" key="2">
    <source>
        <dbReference type="EMBL" id="GJJ78007.1"/>
    </source>
</evidence>